<organism evidence="3 4">
    <name type="scientific">Clostridium amylolyticum</name>
    <dbReference type="NCBI Taxonomy" id="1121298"/>
    <lineage>
        <taxon>Bacteria</taxon>
        <taxon>Bacillati</taxon>
        <taxon>Bacillota</taxon>
        <taxon>Clostridia</taxon>
        <taxon>Eubacteriales</taxon>
        <taxon>Clostridiaceae</taxon>
        <taxon>Clostridium</taxon>
    </lineage>
</organism>
<keyword evidence="4" id="KW-1185">Reference proteome</keyword>
<dbReference type="SUPFAM" id="SSF53474">
    <property type="entry name" value="alpha/beta-Hydrolases"/>
    <property type="match status" value="1"/>
</dbReference>
<keyword evidence="1" id="KW-0378">Hydrolase</keyword>
<feature type="domain" description="BD-FAE-like" evidence="2">
    <location>
        <begin position="61"/>
        <end position="264"/>
    </location>
</feature>
<dbReference type="GO" id="GO:0016787">
    <property type="term" value="F:hydrolase activity"/>
    <property type="evidence" value="ECO:0007669"/>
    <property type="project" value="UniProtKB-KW"/>
</dbReference>
<dbReference type="Gene3D" id="3.40.50.1820">
    <property type="entry name" value="alpha/beta hydrolase"/>
    <property type="match status" value="1"/>
</dbReference>
<evidence type="ECO:0000313" key="4">
    <source>
        <dbReference type="Proteomes" id="UP000184080"/>
    </source>
</evidence>
<dbReference type="PANTHER" id="PTHR48081:SF13">
    <property type="entry name" value="ALPHA_BETA HYDROLASE"/>
    <property type="match status" value="1"/>
</dbReference>
<evidence type="ECO:0000259" key="2">
    <source>
        <dbReference type="Pfam" id="PF20434"/>
    </source>
</evidence>
<sequence length="308" mass="34057">MVGLAFILMFSGCSFKKSYDGSYQTQDKSTVVKEKAKKDIEVGTIFKDVVYKSVDDGDLKLDLYTPLKVIHNPSPVVVYIHGGSWFSGDKSIPHNLEPVINQVRESGYTVISIEYRLVNDKVKYPIPVTDTKDSLRWIYKNADKFNLDLSNIGIIGVSAGAHLAMLSAYSGNNEFLGSEELRNYSSKVKYVVDFSGPTTFYGLDNKITNTSVENLMGDLAKDEAKLKEASPINYINSKSPTTLIVHGSKDDIVPLKQSQDFYSKAKASGANVEMIIVDKGDHDMSGASAMDILNTLKNVFEFITKNTN</sequence>
<name>A0A1M6EPK7_9CLOT</name>
<dbReference type="OrthoDB" id="24847at2"/>
<dbReference type="PANTHER" id="PTHR48081">
    <property type="entry name" value="AB HYDROLASE SUPERFAMILY PROTEIN C4A8.06C"/>
    <property type="match status" value="1"/>
</dbReference>
<dbReference type="STRING" id="1121298.SAMN05444401_1650"/>
<dbReference type="InterPro" id="IPR029058">
    <property type="entry name" value="AB_hydrolase_fold"/>
</dbReference>
<accession>A0A1M6EPK7</accession>
<dbReference type="EMBL" id="FQZO01000002">
    <property type="protein sequence ID" value="SHI87421.1"/>
    <property type="molecule type" value="Genomic_DNA"/>
</dbReference>
<proteinExistence type="predicted"/>
<evidence type="ECO:0000313" key="3">
    <source>
        <dbReference type="EMBL" id="SHI87421.1"/>
    </source>
</evidence>
<gene>
    <name evidence="3" type="ORF">SAMN05444401_1650</name>
</gene>
<dbReference type="RefSeq" id="WP_073005414.1">
    <property type="nucleotide sequence ID" value="NZ_FQZO01000002.1"/>
</dbReference>
<dbReference type="Pfam" id="PF20434">
    <property type="entry name" value="BD-FAE"/>
    <property type="match status" value="1"/>
</dbReference>
<dbReference type="InterPro" id="IPR050300">
    <property type="entry name" value="GDXG_lipolytic_enzyme"/>
</dbReference>
<reference evidence="3 4" key="1">
    <citation type="submission" date="2016-11" db="EMBL/GenBank/DDBJ databases">
        <authorList>
            <person name="Jaros S."/>
            <person name="Januszkiewicz K."/>
            <person name="Wedrychowicz H."/>
        </authorList>
    </citation>
    <scope>NUCLEOTIDE SEQUENCE [LARGE SCALE GENOMIC DNA]</scope>
    <source>
        <strain evidence="3 4">DSM 21864</strain>
    </source>
</reference>
<protein>
    <submittedName>
        <fullName evidence="3">Acetyl esterase/lipase</fullName>
    </submittedName>
</protein>
<evidence type="ECO:0000256" key="1">
    <source>
        <dbReference type="ARBA" id="ARBA00022801"/>
    </source>
</evidence>
<dbReference type="InterPro" id="IPR049492">
    <property type="entry name" value="BD-FAE-like_dom"/>
</dbReference>
<dbReference type="AlphaFoldDB" id="A0A1M6EPK7"/>
<dbReference type="Proteomes" id="UP000184080">
    <property type="component" value="Unassembled WGS sequence"/>
</dbReference>